<dbReference type="InterPro" id="IPR043129">
    <property type="entry name" value="ATPase_NBD"/>
</dbReference>
<evidence type="ECO:0000259" key="7">
    <source>
        <dbReference type="Pfam" id="PF00814"/>
    </source>
</evidence>
<dbReference type="GO" id="GO:0061711">
    <property type="term" value="F:tRNA N(6)-L-threonylcarbamoyladenine synthase activity"/>
    <property type="evidence" value="ECO:0007669"/>
    <property type="project" value="UniProtKB-EC"/>
</dbReference>
<dbReference type="GO" id="GO:0046872">
    <property type="term" value="F:metal ion binding"/>
    <property type="evidence" value="ECO:0007669"/>
    <property type="project" value="UniProtKB-KW"/>
</dbReference>
<comment type="caution">
    <text evidence="8">The sequence shown here is derived from an EMBL/GenBank/DDBJ whole genome shotgun (WGS) entry which is preliminary data.</text>
</comment>
<name>A0A218VX87_PUNGR</name>
<dbReference type="PRINTS" id="PR00789">
    <property type="entry name" value="OSIALOPTASE"/>
</dbReference>
<dbReference type="SUPFAM" id="SSF53067">
    <property type="entry name" value="Actin-like ATPase domain"/>
    <property type="match status" value="1"/>
</dbReference>
<dbReference type="EMBL" id="MTKT01005739">
    <property type="protein sequence ID" value="OWM64889.1"/>
    <property type="molecule type" value="Genomic_DNA"/>
</dbReference>
<evidence type="ECO:0000313" key="8">
    <source>
        <dbReference type="EMBL" id="OWM64889.1"/>
    </source>
</evidence>
<comment type="catalytic activity">
    <reaction evidence="6">
        <text>L-threonylcarbamoyladenylate + adenosine(37) in tRNA = N(6)-L-threonylcarbamoyladenosine(37) in tRNA + AMP + H(+)</text>
        <dbReference type="Rhea" id="RHEA:37059"/>
        <dbReference type="Rhea" id="RHEA-COMP:10162"/>
        <dbReference type="Rhea" id="RHEA-COMP:10163"/>
        <dbReference type="ChEBI" id="CHEBI:15378"/>
        <dbReference type="ChEBI" id="CHEBI:73682"/>
        <dbReference type="ChEBI" id="CHEBI:74411"/>
        <dbReference type="ChEBI" id="CHEBI:74418"/>
        <dbReference type="ChEBI" id="CHEBI:456215"/>
        <dbReference type="EC" id="2.3.1.234"/>
    </reaction>
</comment>
<dbReference type="Proteomes" id="UP000197138">
    <property type="component" value="Unassembled WGS sequence"/>
</dbReference>
<evidence type="ECO:0000256" key="1">
    <source>
        <dbReference type="ARBA" id="ARBA00012156"/>
    </source>
</evidence>
<evidence type="ECO:0000256" key="3">
    <source>
        <dbReference type="ARBA" id="ARBA00022694"/>
    </source>
</evidence>
<dbReference type="Gene3D" id="3.30.420.40">
    <property type="match status" value="1"/>
</dbReference>
<dbReference type="InterPro" id="IPR017861">
    <property type="entry name" value="KAE1/TsaD"/>
</dbReference>
<keyword evidence="4" id="KW-0479">Metal-binding</keyword>
<gene>
    <name evidence="8" type="ORF">CDL15_Pgr028606</name>
</gene>
<evidence type="ECO:0000256" key="6">
    <source>
        <dbReference type="ARBA" id="ARBA00048117"/>
    </source>
</evidence>
<accession>A0A218VX87</accession>
<sequence length="121" mass="12714">MASLCSHVRQLAEAEGEPTAPLVSSNFVVSNVKADLRAQYGGVAPKMAEEAHAKTIDKVVQDALDKAKITGTDLSAVALSIGPGLSLCLRAGVQKARNIAGRFMKPIVVVHQMEAHALVAR</sequence>
<evidence type="ECO:0000256" key="2">
    <source>
        <dbReference type="ARBA" id="ARBA00022679"/>
    </source>
</evidence>
<dbReference type="AlphaFoldDB" id="A0A218VX87"/>
<keyword evidence="2" id="KW-0808">Transferase</keyword>
<dbReference type="PANTHER" id="PTHR11735:SF6">
    <property type="entry name" value="TRNA N6-ADENOSINE THREONYLCARBAMOYLTRANSFERASE, MITOCHONDRIAL"/>
    <property type="match status" value="1"/>
</dbReference>
<evidence type="ECO:0000256" key="4">
    <source>
        <dbReference type="ARBA" id="ARBA00022723"/>
    </source>
</evidence>
<proteinExistence type="predicted"/>
<organism evidence="8 9">
    <name type="scientific">Punica granatum</name>
    <name type="common">Pomegranate</name>
    <dbReference type="NCBI Taxonomy" id="22663"/>
    <lineage>
        <taxon>Eukaryota</taxon>
        <taxon>Viridiplantae</taxon>
        <taxon>Streptophyta</taxon>
        <taxon>Embryophyta</taxon>
        <taxon>Tracheophyta</taxon>
        <taxon>Spermatophyta</taxon>
        <taxon>Magnoliopsida</taxon>
        <taxon>eudicotyledons</taxon>
        <taxon>Gunneridae</taxon>
        <taxon>Pentapetalae</taxon>
        <taxon>rosids</taxon>
        <taxon>malvids</taxon>
        <taxon>Myrtales</taxon>
        <taxon>Lythraceae</taxon>
        <taxon>Punica</taxon>
    </lineage>
</organism>
<reference evidence="9" key="1">
    <citation type="journal article" date="2017" name="Plant J.">
        <title>The pomegranate (Punica granatum L.) genome and the genomics of punicalagin biosynthesis.</title>
        <authorList>
            <person name="Qin G."/>
            <person name="Xu C."/>
            <person name="Ming R."/>
            <person name="Tang H."/>
            <person name="Guyot R."/>
            <person name="Kramer E.M."/>
            <person name="Hu Y."/>
            <person name="Yi X."/>
            <person name="Qi Y."/>
            <person name="Xu X."/>
            <person name="Gao Z."/>
            <person name="Pan H."/>
            <person name="Jian J."/>
            <person name="Tian Y."/>
            <person name="Yue Z."/>
            <person name="Xu Y."/>
        </authorList>
    </citation>
    <scope>NUCLEOTIDE SEQUENCE [LARGE SCALE GENOMIC DNA]</scope>
    <source>
        <strain evidence="9">cv. Dabenzi</strain>
    </source>
</reference>
<dbReference type="Pfam" id="PF00814">
    <property type="entry name" value="TsaD"/>
    <property type="match status" value="1"/>
</dbReference>
<keyword evidence="5" id="KW-0012">Acyltransferase</keyword>
<protein>
    <recommendedName>
        <fullName evidence="1">N(6)-L-threonylcarbamoyladenine synthase</fullName>
        <ecNumber evidence="1">2.3.1.234</ecNumber>
    </recommendedName>
</protein>
<dbReference type="PANTHER" id="PTHR11735">
    <property type="entry name" value="TRNA N6-ADENOSINE THREONYLCARBAMOYLTRANSFERASE"/>
    <property type="match status" value="1"/>
</dbReference>
<dbReference type="GO" id="GO:0005739">
    <property type="term" value="C:mitochondrion"/>
    <property type="evidence" value="ECO:0007669"/>
    <property type="project" value="TreeGrafter"/>
</dbReference>
<keyword evidence="3" id="KW-0819">tRNA processing</keyword>
<dbReference type="EC" id="2.3.1.234" evidence="1"/>
<dbReference type="GO" id="GO:0008033">
    <property type="term" value="P:tRNA processing"/>
    <property type="evidence" value="ECO:0007669"/>
    <property type="project" value="UniProtKB-KW"/>
</dbReference>
<evidence type="ECO:0000313" key="9">
    <source>
        <dbReference type="Proteomes" id="UP000197138"/>
    </source>
</evidence>
<feature type="domain" description="Gcp-like" evidence="7">
    <location>
        <begin position="31"/>
        <end position="121"/>
    </location>
</feature>
<dbReference type="InterPro" id="IPR000905">
    <property type="entry name" value="Gcp-like_dom"/>
</dbReference>
<evidence type="ECO:0000256" key="5">
    <source>
        <dbReference type="ARBA" id="ARBA00023315"/>
    </source>
</evidence>